<dbReference type="Proteomes" id="UP000295198">
    <property type="component" value="Unassembled WGS sequence"/>
</dbReference>
<dbReference type="EMBL" id="SDKM01000036">
    <property type="protein sequence ID" value="RYP83190.1"/>
    <property type="molecule type" value="Genomic_DNA"/>
</dbReference>
<evidence type="ECO:0000313" key="3">
    <source>
        <dbReference type="EMBL" id="RYP83190.1"/>
    </source>
</evidence>
<keyword evidence="4" id="KW-1185">Reference proteome</keyword>
<proteinExistence type="predicted"/>
<evidence type="ECO:0000313" key="4">
    <source>
        <dbReference type="Proteomes" id="UP000295198"/>
    </source>
</evidence>
<sequence length="217" mass="22084">MTMVDRTALARTPWPVAATGLASSVLVLAIAARWPTSAALPFVGRMAELALAGCAAYLLDDAAAPLTGVAPQGPWRRRAPVLLTGVVLIALAWLGLLAILGWRDVRPPVPEASAELVVAGLVAVALATSLMRLGDPEPGVVVAPVVALSGVGLLVIEGLVRSPVFLTSTDPTAGLVTGWVAVGSAAGAVVLLTPPGAPSRRPVPDVTPWRKRRSGVG</sequence>
<protein>
    <submittedName>
        <fullName evidence="3">Uncharacterized protein</fullName>
    </submittedName>
</protein>
<keyword evidence="2" id="KW-1133">Transmembrane helix</keyword>
<reference evidence="3 4" key="1">
    <citation type="submission" date="2019-01" db="EMBL/GenBank/DDBJ databases">
        <title>Nocardioides guangzhouensis sp. nov., an actinobacterium isolated from soil.</title>
        <authorList>
            <person name="Fu Y."/>
            <person name="Cai Y."/>
            <person name="Lin Z."/>
            <person name="Chen P."/>
        </authorList>
    </citation>
    <scope>NUCLEOTIDE SEQUENCE [LARGE SCALE GENOMIC DNA]</scope>
    <source>
        <strain evidence="3 4">130</strain>
    </source>
</reference>
<organism evidence="3 4">
    <name type="scientific">Nocardioides guangzhouensis</name>
    <dbReference type="NCBI Taxonomy" id="2497878"/>
    <lineage>
        <taxon>Bacteria</taxon>
        <taxon>Bacillati</taxon>
        <taxon>Actinomycetota</taxon>
        <taxon>Actinomycetes</taxon>
        <taxon>Propionibacteriales</taxon>
        <taxon>Nocardioidaceae</taxon>
        <taxon>Nocardioides</taxon>
    </lineage>
</organism>
<feature type="transmembrane region" description="Helical" evidence="2">
    <location>
        <begin position="80"/>
        <end position="102"/>
    </location>
</feature>
<feature type="transmembrane region" description="Helical" evidence="2">
    <location>
        <begin position="172"/>
        <end position="192"/>
    </location>
</feature>
<gene>
    <name evidence="3" type="ORF">EKO23_19870</name>
</gene>
<evidence type="ECO:0000256" key="1">
    <source>
        <dbReference type="SAM" id="MobiDB-lite"/>
    </source>
</evidence>
<dbReference type="RefSeq" id="WP_134719951.1">
    <property type="nucleotide sequence ID" value="NZ_SDKM01000036.1"/>
</dbReference>
<feature type="region of interest" description="Disordered" evidence="1">
    <location>
        <begin position="197"/>
        <end position="217"/>
    </location>
</feature>
<feature type="transmembrane region" description="Helical" evidence="2">
    <location>
        <begin position="12"/>
        <end position="32"/>
    </location>
</feature>
<name>A0A4Q4Z5X3_9ACTN</name>
<accession>A0A4Q4Z5X3</accession>
<feature type="transmembrane region" description="Helical" evidence="2">
    <location>
        <begin position="38"/>
        <end position="59"/>
    </location>
</feature>
<feature type="transmembrane region" description="Helical" evidence="2">
    <location>
        <begin position="114"/>
        <end position="133"/>
    </location>
</feature>
<feature type="transmembrane region" description="Helical" evidence="2">
    <location>
        <begin position="140"/>
        <end position="160"/>
    </location>
</feature>
<keyword evidence="2" id="KW-0472">Membrane</keyword>
<dbReference type="AlphaFoldDB" id="A0A4Q4Z5X3"/>
<evidence type="ECO:0000256" key="2">
    <source>
        <dbReference type="SAM" id="Phobius"/>
    </source>
</evidence>
<keyword evidence="2" id="KW-0812">Transmembrane</keyword>
<comment type="caution">
    <text evidence="3">The sequence shown here is derived from an EMBL/GenBank/DDBJ whole genome shotgun (WGS) entry which is preliminary data.</text>
</comment>